<reference evidence="6" key="1">
    <citation type="submission" date="2024-06" db="EMBL/GenBank/DDBJ databases">
        <title>Multiomics insights into the TNT degradation mechanism by Pantoea sp. BJ2 isolated from an ammunition destruction site.</title>
        <authorList>
            <person name="Luo J."/>
        </authorList>
    </citation>
    <scope>NUCLEOTIDE SEQUENCE</scope>
    <source>
        <strain evidence="6">BJ2</strain>
        <plasmid evidence="6">plasmindB</plasmid>
    </source>
</reference>
<dbReference type="AlphaFoldDB" id="A0AAU7U415"/>
<dbReference type="EMBL" id="CP158294">
    <property type="protein sequence ID" value="XBV47735.1"/>
    <property type="molecule type" value="Genomic_DNA"/>
</dbReference>
<evidence type="ECO:0000256" key="2">
    <source>
        <dbReference type="ARBA" id="ARBA00023015"/>
    </source>
</evidence>
<evidence type="ECO:0000256" key="3">
    <source>
        <dbReference type="ARBA" id="ARBA00023125"/>
    </source>
</evidence>
<evidence type="ECO:0000259" key="5">
    <source>
        <dbReference type="Pfam" id="PF13693"/>
    </source>
</evidence>
<dbReference type="RefSeq" id="WP_350262785.1">
    <property type="nucleotide sequence ID" value="NZ_CP158294.1"/>
</dbReference>
<gene>
    <name evidence="6" type="ORF">AAF463_24140</name>
</gene>
<evidence type="ECO:0000313" key="6">
    <source>
        <dbReference type="EMBL" id="XBV47735.1"/>
    </source>
</evidence>
<comment type="similarity">
    <text evidence="1">Belongs to the ner transcriptional regulatory family.</text>
</comment>
<dbReference type="Gene3D" id="1.10.260.40">
    <property type="entry name" value="lambda repressor-like DNA-binding domains"/>
    <property type="match status" value="1"/>
</dbReference>
<dbReference type="Pfam" id="PF13693">
    <property type="entry name" value="HTH_35"/>
    <property type="match status" value="1"/>
</dbReference>
<dbReference type="InterPro" id="IPR010982">
    <property type="entry name" value="Lambda_DNA-bd_dom_sf"/>
</dbReference>
<organism evidence="6">
    <name type="scientific">Pantoea sp. BJ2</name>
    <dbReference type="NCBI Taxonomy" id="3141322"/>
    <lineage>
        <taxon>Bacteria</taxon>
        <taxon>Pseudomonadati</taxon>
        <taxon>Pseudomonadota</taxon>
        <taxon>Gammaproteobacteria</taxon>
        <taxon>Enterobacterales</taxon>
        <taxon>Erwiniaceae</taxon>
        <taxon>Pantoea</taxon>
    </lineage>
</organism>
<geneLocation type="plasmid" evidence="6">
    <name>plasmindB</name>
</geneLocation>
<accession>A0AAU7U415</accession>
<proteinExistence type="inferred from homology"/>
<keyword evidence="4" id="KW-0804">Transcription</keyword>
<dbReference type="InterPro" id="IPR038722">
    <property type="entry name" value="Ner_HTH_dom"/>
</dbReference>
<name>A0AAU7U415_9GAMM</name>
<keyword evidence="3" id="KW-0238">DNA-binding</keyword>
<keyword evidence="2" id="KW-0805">Transcription regulation</keyword>
<protein>
    <submittedName>
        <fullName evidence="6">Helix-turn-helix transcriptional regulator</fullName>
    </submittedName>
</protein>
<keyword evidence="6" id="KW-0614">Plasmid</keyword>
<dbReference type="GO" id="GO:0003677">
    <property type="term" value="F:DNA binding"/>
    <property type="evidence" value="ECO:0007669"/>
    <property type="project" value="UniProtKB-KW"/>
</dbReference>
<feature type="domain" description="Ner winged helix-turn-helix DNA-binding" evidence="5">
    <location>
        <begin position="20"/>
        <end position="83"/>
    </location>
</feature>
<dbReference type="SUPFAM" id="SSF47413">
    <property type="entry name" value="lambda repressor-like DNA-binding domains"/>
    <property type="match status" value="1"/>
</dbReference>
<evidence type="ECO:0000256" key="4">
    <source>
        <dbReference type="ARBA" id="ARBA00023163"/>
    </source>
</evidence>
<evidence type="ECO:0000256" key="1">
    <source>
        <dbReference type="ARBA" id="ARBA00006157"/>
    </source>
</evidence>
<sequence length="83" mass="9241">MTGTDNVDNVPVAATPPPCNWHRADILCAIRKAGSSLSALSREAGLSSSSLSNVFYRPWPRAERIIAEFLKKDPAEIWPDRYR</sequence>